<gene>
    <name evidence="2" type="ordered locus">MLP_09550</name>
</gene>
<dbReference type="CDD" id="cd00093">
    <property type="entry name" value="HTH_XRE"/>
    <property type="match status" value="1"/>
</dbReference>
<dbReference type="Gene3D" id="1.10.260.40">
    <property type="entry name" value="lambda repressor-like DNA-binding domains"/>
    <property type="match status" value="1"/>
</dbReference>
<dbReference type="InterPro" id="IPR010982">
    <property type="entry name" value="Lambda_DNA-bd_dom_sf"/>
</dbReference>
<dbReference type="EMBL" id="AP012204">
    <property type="protein sequence ID" value="BAK33969.1"/>
    <property type="molecule type" value="Genomic_DNA"/>
</dbReference>
<dbReference type="Gene3D" id="3.30.450.180">
    <property type="match status" value="1"/>
</dbReference>
<name>F5XMP6_MICPN</name>
<protein>
    <submittedName>
        <fullName evidence="2">Putative DNA-binding protein</fullName>
    </submittedName>
</protein>
<dbReference type="RefSeq" id="WP_013861854.1">
    <property type="nucleotide sequence ID" value="NC_015635.1"/>
</dbReference>
<proteinExistence type="predicted"/>
<dbReference type="PANTHER" id="PTHR35010">
    <property type="entry name" value="BLL4672 PROTEIN-RELATED"/>
    <property type="match status" value="1"/>
</dbReference>
<dbReference type="KEGG" id="mph:MLP_09550"/>
<evidence type="ECO:0000313" key="3">
    <source>
        <dbReference type="Proteomes" id="UP000007947"/>
    </source>
</evidence>
<dbReference type="Proteomes" id="UP000007947">
    <property type="component" value="Chromosome"/>
</dbReference>
<dbReference type="eggNOG" id="COG1396">
    <property type="taxonomic scope" value="Bacteria"/>
</dbReference>
<keyword evidence="2" id="KW-0238">DNA-binding</keyword>
<evidence type="ECO:0000313" key="2">
    <source>
        <dbReference type="EMBL" id="BAK33969.1"/>
    </source>
</evidence>
<accession>F5XMP6</accession>
<dbReference type="SMART" id="SM00530">
    <property type="entry name" value="HTH_XRE"/>
    <property type="match status" value="1"/>
</dbReference>
<dbReference type="SUPFAM" id="SSF47413">
    <property type="entry name" value="lambda repressor-like DNA-binding domains"/>
    <property type="match status" value="1"/>
</dbReference>
<dbReference type="PANTHER" id="PTHR35010:SF2">
    <property type="entry name" value="BLL4672 PROTEIN"/>
    <property type="match status" value="1"/>
</dbReference>
<dbReference type="PROSITE" id="PS50943">
    <property type="entry name" value="HTH_CROC1"/>
    <property type="match status" value="1"/>
</dbReference>
<dbReference type="InterPro" id="IPR041413">
    <property type="entry name" value="MLTR_LBD"/>
</dbReference>
<dbReference type="HOGENOM" id="CLU_057862_1_0_11"/>
<sequence length="295" mass="32509">MVVDNRAEVRDFLTSRRARLTPDQAGVTSFGARRVPGLRRAEVAQLAGVSIEYYIRLERGNLTGVSETVLEALAAGLRLDESERTYLFDLARAASPTGSRRRSPKPQARELRPSLQRLLDSMVAIPAFIRNGRLDVLGINAMGRALYSLAYESPTRPVNLARFVFLDPRAHLLHPNWVASASTTVSILRAEAGRDPYDKALSDLVGELATRSEEFRTRWTAHNVELHRIGSKHFRRPEVGDLNLSFDALDVPGEPGWTLTAYSADPGTPDADNLALLASWAATHLVGTAGQRMTQ</sequence>
<dbReference type="Pfam" id="PF13560">
    <property type="entry name" value="HTH_31"/>
    <property type="match status" value="1"/>
</dbReference>
<dbReference type="AlphaFoldDB" id="F5XMP6"/>
<dbReference type="GO" id="GO:0003677">
    <property type="term" value="F:DNA binding"/>
    <property type="evidence" value="ECO:0007669"/>
    <property type="project" value="UniProtKB-KW"/>
</dbReference>
<reference evidence="2 3" key="1">
    <citation type="submission" date="2011-05" db="EMBL/GenBank/DDBJ databases">
        <title>Whole genome sequence of Microlunatus phosphovorus NM-1.</title>
        <authorList>
            <person name="Hosoyama A."/>
            <person name="Sasaki K."/>
            <person name="Harada T."/>
            <person name="Igarashi R."/>
            <person name="Kawakoshi A."/>
            <person name="Sasagawa M."/>
            <person name="Fukada J."/>
            <person name="Nakamura S."/>
            <person name="Katano Y."/>
            <person name="Hanada S."/>
            <person name="Kamagata Y."/>
            <person name="Nakamura N."/>
            <person name="Yamazaki S."/>
            <person name="Fujita N."/>
        </authorList>
    </citation>
    <scope>NUCLEOTIDE SEQUENCE [LARGE SCALE GENOMIC DNA]</scope>
    <source>
        <strain evidence="3">ATCC 700054 / DSM 10555 / JCM 9379 / NBRC 101784 / NCIMB 13414 / VKM Ac-1990 / NM-1</strain>
    </source>
</reference>
<keyword evidence="3" id="KW-1185">Reference proteome</keyword>
<feature type="domain" description="HTH cro/C1-type" evidence="1">
    <location>
        <begin position="37"/>
        <end position="84"/>
    </location>
</feature>
<evidence type="ECO:0000259" key="1">
    <source>
        <dbReference type="PROSITE" id="PS50943"/>
    </source>
</evidence>
<organism evidence="2 3">
    <name type="scientific">Microlunatus phosphovorus (strain ATCC 700054 / DSM 10555 / JCM 9379 / NBRC 101784 / NCIMB 13414 / VKM Ac-1990 / NM-1)</name>
    <dbReference type="NCBI Taxonomy" id="1032480"/>
    <lineage>
        <taxon>Bacteria</taxon>
        <taxon>Bacillati</taxon>
        <taxon>Actinomycetota</taxon>
        <taxon>Actinomycetes</taxon>
        <taxon>Propionibacteriales</taxon>
        <taxon>Propionibacteriaceae</taxon>
        <taxon>Microlunatus</taxon>
    </lineage>
</organism>
<dbReference type="STRING" id="1032480.MLP_09550"/>
<dbReference type="InterPro" id="IPR001387">
    <property type="entry name" value="Cro/C1-type_HTH"/>
</dbReference>
<dbReference type="Pfam" id="PF17765">
    <property type="entry name" value="MLTR_LBD"/>
    <property type="match status" value="1"/>
</dbReference>